<dbReference type="PANTHER" id="PTHR46268">
    <property type="entry name" value="STRESS RESPONSE PROTEIN NHAX"/>
    <property type="match status" value="1"/>
</dbReference>
<dbReference type="InterPro" id="IPR006015">
    <property type="entry name" value="Universal_stress_UspA"/>
</dbReference>
<comment type="similarity">
    <text evidence="1">Belongs to the universal stress protein A family.</text>
</comment>
<dbReference type="PRINTS" id="PR01438">
    <property type="entry name" value="UNVRSLSTRESS"/>
</dbReference>
<dbReference type="Gene3D" id="3.40.50.620">
    <property type="entry name" value="HUPs"/>
    <property type="match status" value="2"/>
</dbReference>
<proteinExistence type="inferred from homology"/>
<dbReference type="CDD" id="cd00293">
    <property type="entry name" value="USP-like"/>
    <property type="match status" value="2"/>
</dbReference>
<evidence type="ECO:0000259" key="2">
    <source>
        <dbReference type="Pfam" id="PF00582"/>
    </source>
</evidence>
<accession>A0AA86T877</accession>
<dbReference type="InterPro" id="IPR014729">
    <property type="entry name" value="Rossmann-like_a/b/a_fold"/>
</dbReference>
<reference evidence="3" key="1">
    <citation type="submission" date="2022-10" db="EMBL/GenBank/DDBJ databases">
        <authorList>
            <person name="Koch H."/>
        </authorList>
    </citation>
    <scope>NUCLEOTIDE SEQUENCE</scope>
    <source>
        <strain evidence="3">DNF</strain>
    </source>
</reference>
<dbReference type="AlphaFoldDB" id="A0AA86T877"/>
<sequence length="296" mass="32200">MQILLAVDQSSYANTVLAWMRDFPHPPGTRITIAHVIEPFDVLDTLPGEPRSGVERRRADEAQAVLERATLVLRTRYRDIKCALRQGPAIYELLKLIRETQPDLIVTGTRGLQAARGLVLGSVSQRLLSYAPCSVLLIPAQTKLKVPLTVLLASDGSRGAKTAAGIVANLPKIGRIGLVSVVPPVDQQEVRLYQRETKQPPGLIKRQIQLARYDLAKRAMDATRTVLDGVKAEVKTKVLVGRPGDALPREAKRQNSGLLVLGSRGLTGRMAEVLGSVSLTVAQRATCPVLVVKRPL</sequence>
<dbReference type="SUPFAM" id="SSF52402">
    <property type="entry name" value="Adenine nucleotide alpha hydrolases-like"/>
    <property type="match status" value="2"/>
</dbReference>
<dbReference type="Proteomes" id="UP001179121">
    <property type="component" value="Chromosome"/>
</dbReference>
<evidence type="ECO:0000313" key="4">
    <source>
        <dbReference type="Proteomes" id="UP001179121"/>
    </source>
</evidence>
<feature type="domain" description="UspA" evidence="2">
    <location>
        <begin position="149"/>
        <end position="293"/>
    </location>
</feature>
<dbReference type="Pfam" id="PF00582">
    <property type="entry name" value="Usp"/>
    <property type="match status" value="2"/>
</dbReference>
<name>A0AA86T877_9BACT</name>
<dbReference type="PANTHER" id="PTHR46268:SF6">
    <property type="entry name" value="UNIVERSAL STRESS PROTEIN UP12"/>
    <property type="match status" value="1"/>
</dbReference>
<evidence type="ECO:0000313" key="3">
    <source>
        <dbReference type="EMBL" id="CAI4034005.1"/>
    </source>
</evidence>
<dbReference type="InterPro" id="IPR006016">
    <property type="entry name" value="UspA"/>
</dbReference>
<protein>
    <submittedName>
        <fullName evidence="3">Universal stress protein</fullName>
    </submittedName>
</protein>
<feature type="domain" description="UspA" evidence="2">
    <location>
        <begin position="2"/>
        <end position="139"/>
    </location>
</feature>
<dbReference type="EMBL" id="OX365700">
    <property type="protein sequence ID" value="CAI4034005.1"/>
    <property type="molecule type" value="Genomic_DNA"/>
</dbReference>
<keyword evidence="4" id="KW-1185">Reference proteome</keyword>
<gene>
    <name evidence="3" type="ORF">DNFV4_04447</name>
</gene>
<organism evidence="3 4">
    <name type="scientific">Nitrospira tepida</name>
    <dbReference type="NCBI Taxonomy" id="2973512"/>
    <lineage>
        <taxon>Bacteria</taxon>
        <taxon>Pseudomonadati</taxon>
        <taxon>Nitrospirota</taxon>
        <taxon>Nitrospiria</taxon>
        <taxon>Nitrospirales</taxon>
        <taxon>Nitrospiraceae</taxon>
        <taxon>Nitrospira</taxon>
    </lineage>
</organism>
<dbReference type="KEGG" id="nti:DNFV4_04447"/>
<dbReference type="RefSeq" id="WP_289271426.1">
    <property type="nucleotide sequence ID" value="NZ_OX365700.1"/>
</dbReference>
<evidence type="ECO:0000256" key="1">
    <source>
        <dbReference type="ARBA" id="ARBA00008791"/>
    </source>
</evidence>